<name>A0ABS2RFP7_9ACTN</name>
<evidence type="ECO:0000259" key="2">
    <source>
        <dbReference type="Pfam" id="PF13556"/>
    </source>
</evidence>
<proteinExistence type="predicted"/>
<dbReference type="EMBL" id="JAFBCF010000001">
    <property type="protein sequence ID" value="MBM7797825.1"/>
    <property type="molecule type" value="Genomic_DNA"/>
</dbReference>
<keyword evidence="4" id="KW-1185">Reference proteome</keyword>
<comment type="caution">
    <text evidence="3">The sequence shown here is derived from an EMBL/GenBank/DDBJ whole genome shotgun (WGS) entry which is preliminary data.</text>
</comment>
<dbReference type="InterPro" id="IPR051448">
    <property type="entry name" value="CdaR-like_regulators"/>
</dbReference>
<dbReference type="PANTHER" id="PTHR33744">
    <property type="entry name" value="CARBOHYDRATE DIACID REGULATOR"/>
    <property type="match status" value="1"/>
</dbReference>
<reference evidence="3 4" key="1">
    <citation type="submission" date="2021-01" db="EMBL/GenBank/DDBJ databases">
        <title>Sequencing the genomes of 1000 actinobacteria strains.</title>
        <authorList>
            <person name="Klenk H.-P."/>
        </authorList>
    </citation>
    <scope>NUCLEOTIDE SEQUENCE [LARGE SCALE GENOMIC DNA]</scope>
    <source>
        <strain evidence="3 4">DSM 18662</strain>
    </source>
</reference>
<evidence type="ECO:0000259" key="1">
    <source>
        <dbReference type="Pfam" id="PF07905"/>
    </source>
</evidence>
<organism evidence="3 4">
    <name type="scientific">Microlunatus panaciterrae</name>
    <dbReference type="NCBI Taxonomy" id="400768"/>
    <lineage>
        <taxon>Bacteria</taxon>
        <taxon>Bacillati</taxon>
        <taxon>Actinomycetota</taxon>
        <taxon>Actinomycetes</taxon>
        <taxon>Propionibacteriales</taxon>
        <taxon>Propionibacteriaceae</taxon>
        <taxon>Microlunatus</taxon>
    </lineage>
</organism>
<dbReference type="Pfam" id="PF07905">
    <property type="entry name" value="PucR"/>
    <property type="match status" value="1"/>
</dbReference>
<gene>
    <name evidence="3" type="ORF">JOE57_000746</name>
</gene>
<evidence type="ECO:0000313" key="3">
    <source>
        <dbReference type="EMBL" id="MBM7797825.1"/>
    </source>
</evidence>
<dbReference type="InterPro" id="IPR025736">
    <property type="entry name" value="PucR_C-HTH_dom"/>
</dbReference>
<dbReference type="Pfam" id="PF13556">
    <property type="entry name" value="HTH_30"/>
    <property type="match status" value="1"/>
</dbReference>
<dbReference type="Proteomes" id="UP000704762">
    <property type="component" value="Unassembled WGS sequence"/>
</dbReference>
<evidence type="ECO:0000313" key="4">
    <source>
        <dbReference type="Proteomes" id="UP000704762"/>
    </source>
</evidence>
<protein>
    <recommendedName>
        <fullName evidence="5">PucR family transcriptional regulator</fullName>
    </recommendedName>
</protein>
<dbReference type="PANTHER" id="PTHR33744:SF17">
    <property type="entry name" value="CONSERVED PROTEIN"/>
    <property type="match status" value="1"/>
</dbReference>
<dbReference type="RefSeq" id="WP_204916456.1">
    <property type="nucleotide sequence ID" value="NZ_BAAAQP010000011.1"/>
</dbReference>
<feature type="domain" description="PucR C-terminal helix-turn-helix" evidence="2">
    <location>
        <begin position="463"/>
        <end position="521"/>
    </location>
</feature>
<accession>A0ABS2RFP7</accession>
<dbReference type="Gene3D" id="1.10.10.2840">
    <property type="entry name" value="PucR C-terminal helix-turn-helix domain"/>
    <property type="match status" value="1"/>
</dbReference>
<feature type="domain" description="Purine catabolism PurC-like" evidence="1">
    <location>
        <begin position="6"/>
        <end position="122"/>
    </location>
</feature>
<dbReference type="InterPro" id="IPR012914">
    <property type="entry name" value="PucR_dom"/>
</dbReference>
<dbReference type="InterPro" id="IPR042070">
    <property type="entry name" value="PucR_C-HTH_sf"/>
</dbReference>
<evidence type="ECO:0008006" key="5">
    <source>
        <dbReference type="Google" id="ProtNLM"/>
    </source>
</evidence>
<sequence length="522" mass="56849">MRLGEVVAAPGLRIKTLYCDPDMMAREVRWVYTTDLLHPQRYLRPGQLVLTQMMWRRKAADSEVFVAALAEAGTTALMAGDSLYGYVPEDLVAACRRHHLPLFSVPADVSFAAVTAHVSQALAGARLARLQASLRRHLELLTDVHQGRMLNELVERTAAQMGQQLWIVTATGRQVATSQGLLAADDLELVTERAVGASSDRFQVTITDGSRLSGFLVAGPDDHRATAWFLFVSGQRDSWDPVVTEMAQELSVVAGLYRARDLGQLLGWADTTERLVKLLDADSDPTEIGVYLRQAGLRPDQKLVVAIAEIVDRPDLRDVARWVLADAVAHHAQPLVGVDAQGRAVVVMPAEVEGQADPEEASSVDRLAAALRRVGPGLVPDLLRVGTSRPVSVVDLGGAYRFAQYGMQLAGQQGGSGVALSAGEDVSTAARLLLTVPGELRRQFVESVLGRLLQYDARYGGQLLPTLSAYLETGCSWVRTAELTHVHLNTVRYRIARIEELTDRDTGVTADRADLYLALKLI</sequence>